<feature type="binding site" evidence="16">
    <location>
        <position position="130"/>
    </location>
    <ligand>
        <name>K(+)</name>
        <dbReference type="ChEBI" id="CHEBI:29103"/>
    </ligand>
</feature>
<dbReference type="GO" id="GO:0015937">
    <property type="term" value="P:coenzyme A biosynthetic process"/>
    <property type="evidence" value="ECO:0007669"/>
    <property type="project" value="UniProtKB-UniRule"/>
</dbReference>
<dbReference type="InterPro" id="IPR043129">
    <property type="entry name" value="ATPase_NBD"/>
</dbReference>
<dbReference type="NCBIfam" id="TIGR00671">
    <property type="entry name" value="baf"/>
    <property type="match status" value="1"/>
</dbReference>
<keyword evidence="11 16" id="KW-0067">ATP-binding</keyword>
<evidence type="ECO:0000313" key="17">
    <source>
        <dbReference type="EMBL" id="PKR59589.1"/>
    </source>
</evidence>
<evidence type="ECO:0000256" key="11">
    <source>
        <dbReference type="ARBA" id="ARBA00022840"/>
    </source>
</evidence>
<keyword evidence="8 16" id="KW-0808">Transferase</keyword>
<dbReference type="InterPro" id="IPR004619">
    <property type="entry name" value="Type_III_PanK"/>
</dbReference>
<dbReference type="GO" id="GO:0005737">
    <property type="term" value="C:cytoplasm"/>
    <property type="evidence" value="ECO:0007669"/>
    <property type="project" value="UniProtKB-SubCell"/>
</dbReference>
<evidence type="ECO:0000256" key="5">
    <source>
        <dbReference type="ARBA" id="ARBA00011738"/>
    </source>
</evidence>
<keyword evidence="7 16" id="KW-0963">Cytoplasm</keyword>
<dbReference type="GO" id="GO:0005524">
    <property type="term" value="F:ATP binding"/>
    <property type="evidence" value="ECO:0007669"/>
    <property type="project" value="UniProtKB-UniRule"/>
</dbReference>
<evidence type="ECO:0000256" key="13">
    <source>
        <dbReference type="ARBA" id="ARBA00022993"/>
    </source>
</evidence>
<proteinExistence type="inferred from homology"/>
<evidence type="ECO:0000256" key="16">
    <source>
        <dbReference type="HAMAP-Rule" id="MF_01274"/>
    </source>
</evidence>
<evidence type="ECO:0000256" key="14">
    <source>
        <dbReference type="ARBA" id="ARBA00038036"/>
    </source>
</evidence>
<dbReference type="CDD" id="cd24015">
    <property type="entry name" value="ASKHA_NBD_PanK-III"/>
    <property type="match status" value="1"/>
</dbReference>
<evidence type="ECO:0000256" key="3">
    <source>
        <dbReference type="ARBA" id="ARBA00004496"/>
    </source>
</evidence>
<dbReference type="GO" id="GO:0046872">
    <property type="term" value="F:metal ion binding"/>
    <property type="evidence" value="ECO:0007669"/>
    <property type="project" value="UniProtKB-KW"/>
</dbReference>
<dbReference type="Proteomes" id="UP000233332">
    <property type="component" value="Unassembled WGS sequence"/>
</dbReference>
<comment type="cofactor">
    <cofactor evidence="16">
        <name>NH4(+)</name>
        <dbReference type="ChEBI" id="CHEBI:28938"/>
    </cofactor>
    <cofactor evidence="16">
        <name>K(+)</name>
        <dbReference type="ChEBI" id="CHEBI:29103"/>
    </cofactor>
    <text evidence="16">A monovalent cation. Ammonium or potassium.</text>
</comment>
<gene>
    <name evidence="16" type="primary">coaX</name>
    <name evidence="17" type="ORF">COO92_06065</name>
</gene>
<comment type="catalytic activity">
    <reaction evidence="1 16">
        <text>(R)-pantothenate + ATP = (R)-4'-phosphopantothenate + ADP + H(+)</text>
        <dbReference type="Rhea" id="RHEA:16373"/>
        <dbReference type="ChEBI" id="CHEBI:10986"/>
        <dbReference type="ChEBI" id="CHEBI:15378"/>
        <dbReference type="ChEBI" id="CHEBI:29032"/>
        <dbReference type="ChEBI" id="CHEBI:30616"/>
        <dbReference type="ChEBI" id="CHEBI:456216"/>
        <dbReference type="EC" id="2.7.1.33"/>
    </reaction>
</comment>
<dbReference type="HAMAP" id="MF_01274">
    <property type="entry name" value="Pantothen_kinase_3"/>
    <property type="match status" value="1"/>
</dbReference>
<evidence type="ECO:0000256" key="7">
    <source>
        <dbReference type="ARBA" id="ARBA00022490"/>
    </source>
</evidence>
<evidence type="ECO:0000256" key="12">
    <source>
        <dbReference type="ARBA" id="ARBA00022958"/>
    </source>
</evidence>
<comment type="pathway">
    <text evidence="4 16">Cofactor biosynthesis; coenzyme A biosynthesis; CoA from (R)-pantothenate: step 1/5.</text>
</comment>
<organism evidence="17 18">
    <name type="scientific">Thalassospira lohafexi</name>
    <dbReference type="NCBI Taxonomy" id="744227"/>
    <lineage>
        <taxon>Bacteria</taxon>
        <taxon>Pseudomonadati</taxon>
        <taxon>Pseudomonadota</taxon>
        <taxon>Alphaproteobacteria</taxon>
        <taxon>Rhodospirillales</taxon>
        <taxon>Thalassospiraceae</taxon>
        <taxon>Thalassospira</taxon>
    </lineage>
</organism>
<keyword evidence="9 16" id="KW-0547">Nucleotide-binding</keyword>
<dbReference type="UniPathway" id="UPA00241">
    <property type="reaction ID" value="UER00352"/>
</dbReference>
<keyword evidence="10 16" id="KW-0418">Kinase</keyword>
<comment type="caution">
    <text evidence="17">The sequence shown here is derived from an EMBL/GenBank/DDBJ whole genome shotgun (WGS) entry which is preliminary data.</text>
</comment>
<comment type="subcellular location">
    <subcellularLocation>
        <location evidence="3 16">Cytoplasm</location>
    </subcellularLocation>
</comment>
<keyword evidence="13 16" id="KW-0173">Coenzyme A biosynthesis</keyword>
<comment type="cofactor">
    <cofactor evidence="2">
        <name>K(+)</name>
        <dbReference type="ChEBI" id="CHEBI:29103"/>
    </cofactor>
</comment>
<keyword evidence="18" id="KW-1185">Reference proteome</keyword>
<feature type="binding site" evidence="16">
    <location>
        <position position="185"/>
    </location>
    <ligand>
        <name>substrate</name>
    </ligand>
</feature>
<dbReference type="NCBIfam" id="NF009855">
    <property type="entry name" value="PRK13321.1"/>
    <property type="match status" value="1"/>
</dbReference>
<evidence type="ECO:0000256" key="9">
    <source>
        <dbReference type="ARBA" id="ARBA00022741"/>
    </source>
</evidence>
<dbReference type="EC" id="2.7.1.33" evidence="6 16"/>
<evidence type="ECO:0000256" key="6">
    <source>
        <dbReference type="ARBA" id="ARBA00012102"/>
    </source>
</evidence>
<comment type="subunit">
    <text evidence="5 16">Homodimer.</text>
</comment>
<dbReference type="Pfam" id="PF03309">
    <property type="entry name" value="Pan_kinase"/>
    <property type="match status" value="1"/>
</dbReference>
<evidence type="ECO:0000256" key="4">
    <source>
        <dbReference type="ARBA" id="ARBA00005225"/>
    </source>
</evidence>
<dbReference type="RefSeq" id="WP_101300643.1">
    <property type="nucleotide sequence ID" value="NZ_NXGX01000002.1"/>
</dbReference>
<feature type="active site" description="Proton acceptor" evidence="16">
    <location>
        <position position="110"/>
    </location>
</feature>
<reference evidence="17 18" key="1">
    <citation type="submission" date="2017-09" db="EMBL/GenBank/DDBJ databases">
        <title>Biodiversity and function of Thalassospira species in the particle-attached aromatic-hydrocarbon-degrading consortia from the surface seawater of the China South Sea.</title>
        <authorList>
            <person name="Dong C."/>
            <person name="Lai Q."/>
            <person name="Shao Z."/>
        </authorList>
    </citation>
    <scope>NUCLEOTIDE SEQUENCE [LARGE SCALE GENOMIC DNA]</scope>
    <source>
        <strain evidence="17 18">139Z-12</strain>
    </source>
</reference>
<sequence length="264" mass="28515">MLLAIDAGNTNIVFAVFDGDTIKGQWRCSTTTERTADELGVWLHHLFTLSDVPVDAISGAIIATVVPAAEFSLKTLCRRYFNVDPMVVGDPDVKLDMNIIMDRPSEVGADRLVNAVAAHKLFGGPLVVLDFGTATTFDVVDHNGDYLGGVIAPGVNLSIKALHMAAAQLPMVAIEAPRNVVGKNTVEAMQSGVYWGYVSMIEGLLARIRQQQGLETIKVVATGGLAPLFTKAVDEIEHLHGDLTMLGLLMIYRRNSQEKDTQAQ</sequence>
<evidence type="ECO:0000256" key="10">
    <source>
        <dbReference type="ARBA" id="ARBA00022777"/>
    </source>
</evidence>
<dbReference type="AlphaFoldDB" id="A0A2N3L9Y1"/>
<dbReference type="PANTHER" id="PTHR34265">
    <property type="entry name" value="TYPE III PANTOTHENATE KINASE"/>
    <property type="match status" value="1"/>
</dbReference>
<evidence type="ECO:0000256" key="15">
    <source>
        <dbReference type="ARBA" id="ARBA00040883"/>
    </source>
</evidence>
<keyword evidence="16" id="KW-0479">Metal-binding</keyword>
<dbReference type="Gene3D" id="3.30.420.40">
    <property type="match status" value="2"/>
</dbReference>
<protein>
    <recommendedName>
        <fullName evidence="15 16">Type III pantothenate kinase</fullName>
        <ecNumber evidence="6 16">2.7.1.33</ecNumber>
    </recommendedName>
    <alternativeName>
        <fullName evidence="16">PanK-III</fullName>
    </alternativeName>
    <alternativeName>
        <fullName evidence="16">Pantothenic acid kinase</fullName>
    </alternativeName>
</protein>
<name>A0A2N3L9Y1_9PROT</name>
<evidence type="ECO:0000313" key="18">
    <source>
        <dbReference type="Proteomes" id="UP000233332"/>
    </source>
</evidence>
<dbReference type="SUPFAM" id="SSF53067">
    <property type="entry name" value="Actin-like ATPase domain"/>
    <property type="match status" value="2"/>
</dbReference>
<dbReference type="PANTHER" id="PTHR34265:SF1">
    <property type="entry name" value="TYPE III PANTOTHENATE KINASE"/>
    <property type="match status" value="1"/>
</dbReference>
<evidence type="ECO:0000256" key="8">
    <source>
        <dbReference type="ARBA" id="ARBA00022679"/>
    </source>
</evidence>
<accession>A0A2N3L9Y1</accession>
<dbReference type="NCBIfam" id="NF009848">
    <property type="entry name" value="PRK13318.1-6"/>
    <property type="match status" value="1"/>
</dbReference>
<dbReference type="NCBIfam" id="NF009844">
    <property type="entry name" value="PRK13318.1-2"/>
    <property type="match status" value="1"/>
</dbReference>
<dbReference type="EMBL" id="NXGX01000002">
    <property type="protein sequence ID" value="PKR59589.1"/>
    <property type="molecule type" value="Genomic_DNA"/>
</dbReference>
<feature type="binding site" evidence="16">
    <location>
        <begin position="6"/>
        <end position="13"/>
    </location>
    <ligand>
        <name>ATP</name>
        <dbReference type="ChEBI" id="CHEBI:30616"/>
    </ligand>
</feature>
<dbReference type="GO" id="GO:0004594">
    <property type="term" value="F:pantothenate kinase activity"/>
    <property type="evidence" value="ECO:0007669"/>
    <property type="project" value="UniProtKB-UniRule"/>
</dbReference>
<comment type="caution">
    <text evidence="16">Lacks conserved residue(s) required for the propagation of feature annotation.</text>
</comment>
<comment type="function">
    <text evidence="16">Catalyzes the phosphorylation of pantothenate (Pan), the first step in CoA biosynthesis.</text>
</comment>
<feature type="binding site" evidence="16">
    <location>
        <begin position="108"/>
        <end position="111"/>
    </location>
    <ligand>
        <name>substrate</name>
    </ligand>
</feature>
<feature type="binding site" evidence="16">
    <location>
        <position position="133"/>
    </location>
    <ligand>
        <name>ATP</name>
        <dbReference type="ChEBI" id="CHEBI:30616"/>
    </ligand>
</feature>
<keyword evidence="12 16" id="KW-0630">Potassium</keyword>
<evidence type="ECO:0000256" key="1">
    <source>
        <dbReference type="ARBA" id="ARBA00001206"/>
    </source>
</evidence>
<evidence type="ECO:0000256" key="2">
    <source>
        <dbReference type="ARBA" id="ARBA00001958"/>
    </source>
</evidence>
<comment type="similarity">
    <text evidence="14 16">Belongs to the type III pantothenate kinase family.</text>
</comment>